<keyword evidence="2" id="KW-0472">Membrane</keyword>
<evidence type="ECO:0000256" key="1">
    <source>
        <dbReference type="SAM" id="MobiDB-lite"/>
    </source>
</evidence>
<evidence type="ECO:0000313" key="4">
    <source>
        <dbReference type="Proteomes" id="UP000263014"/>
    </source>
</evidence>
<comment type="caution">
    <text evidence="3">The sequence shown here is derived from an EMBL/GenBank/DDBJ whole genome shotgun (WGS) entry which is preliminary data.</text>
</comment>
<organism evidence="3 4">
    <name type="scientific">Hungatella hathewayi</name>
    <dbReference type="NCBI Taxonomy" id="154046"/>
    <lineage>
        <taxon>Bacteria</taxon>
        <taxon>Bacillati</taxon>
        <taxon>Bacillota</taxon>
        <taxon>Clostridia</taxon>
        <taxon>Lachnospirales</taxon>
        <taxon>Lachnospiraceae</taxon>
        <taxon>Hungatella</taxon>
    </lineage>
</organism>
<name>A0A374P5Y7_9FIRM</name>
<dbReference type="EMBL" id="QSON01000006">
    <property type="protein sequence ID" value="RGJ03443.1"/>
    <property type="molecule type" value="Genomic_DNA"/>
</dbReference>
<feature type="region of interest" description="Disordered" evidence="1">
    <location>
        <begin position="1"/>
        <end position="20"/>
    </location>
</feature>
<proteinExistence type="predicted"/>
<keyword evidence="2" id="KW-0812">Transmembrane</keyword>
<dbReference type="Proteomes" id="UP000263014">
    <property type="component" value="Unassembled WGS sequence"/>
</dbReference>
<sequence>MITGERIKGTDDPGQRSRNADVPAALPYTHIIPHPASHGVIYSVIFNGNFIPVYFLFLYSVISAWEAEEIAGNRCSLCSIVIILLLSESILY</sequence>
<dbReference type="AlphaFoldDB" id="A0A374P5Y7"/>
<evidence type="ECO:0000313" key="3">
    <source>
        <dbReference type="EMBL" id="RGJ03443.1"/>
    </source>
</evidence>
<evidence type="ECO:0000256" key="2">
    <source>
        <dbReference type="SAM" id="Phobius"/>
    </source>
</evidence>
<feature type="transmembrane region" description="Helical" evidence="2">
    <location>
        <begin position="40"/>
        <end position="62"/>
    </location>
</feature>
<reference evidence="3 4" key="1">
    <citation type="submission" date="2018-08" db="EMBL/GenBank/DDBJ databases">
        <title>A genome reference for cultivated species of the human gut microbiota.</title>
        <authorList>
            <person name="Zou Y."/>
            <person name="Xue W."/>
            <person name="Luo G."/>
        </authorList>
    </citation>
    <scope>NUCLEOTIDE SEQUENCE [LARGE SCALE GENOMIC DNA]</scope>
    <source>
        <strain evidence="3 4">TM09-12</strain>
    </source>
</reference>
<feature type="compositionally biased region" description="Basic and acidic residues" evidence="1">
    <location>
        <begin position="1"/>
        <end position="19"/>
    </location>
</feature>
<accession>A0A374P5Y7</accession>
<protein>
    <submittedName>
        <fullName evidence="3">Uncharacterized protein</fullName>
    </submittedName>
</protein>
<keyword evidence="2" id="KW-1133">Transmembrane helix</keyword>
<gene>
    <name evidence="3" type="ORF">DXD79_13645</name>
</gene>